<evidence type="ECO:0000313" key="8">
    <source>
        <dbReference type="Proteomes" id="UP001174909"/>
    </source>
</evidence>
<evidence type="ECO:0000256" key="4">
    <source>
        <dbReference type="ARBA" id="ARBA00022989"/>
    </source>
</evidence>
<keyword evidence="5 6" id="KW-0472">Membrane</keyword>
<comment type="caution">
    <text evidence="7">The sequence shown here is derived from an EMBL/GenBank/DDBJ whole genome shotgun (WGS) entry which is preliminary data.</text>
</comment>
<keyword evidence="4 6" id="KW-1133">Transmembrane helix</keyword>
<dbReference type="PANTHER" id="PTHR21346">
    <property type="entry name" value="FUN14 DOMAIN CONTAINING"/>
    <property type="match status" value="1"/>
</dbReference>
<dbReference type="Pfam" id="PF04930">
    <property type="entry name" value="FUN14"/>
    <property type="match status" value="1"/>
</dbReference>
<comment type="similarity">
    <text evidence="2">Belongs to the FUN14 family.</text>
</comment>
<proteinExistence type="inferred from homology"/>
<evidence type="ECO:0000256" key="1">
    <source>
        <dbReference type="ARBA" id="ARBA00004374"/>
    </source>
</evidence>
<dbReference type="EMBL" id="CASHTH010000766">
    <property type="protein sequence ID" value="CAI8007361.1"/>
    <property type="molecule type" value="Genomic_DNA"/>
</dbReference>
<evidence type="ECO:0000256" key="6">
    <source>
        <dbReference type="SAM" id="Phobius"/>
    </source>
</evidence>
<keyword evidence="8" id="KW-1185">Reference proteome</keyword>
<evidence type="ECO:0000256" key="2">
    <source>
        <dbReference type="ARBA" id="ARBA00009160"/>
    </source>
</evidence>
<dbReference type="AlphaFoldDB" id="A0AA35W7X8"/>
<keyword evidence="3 6" id="KW-0812">Transmembrane</keyword>
<dbReference type="Proteomes" id="UP001174909">
    <property type="component" value="Unassembled WGS sequence"/>
</dbReference>
<accession>A0AA35W7X8</accession>
<evidence type="ECO:0000256" key="3">
    <source>
        <dbReference type="ARBA" id="ARBA00022692"/>
    </source>
</evidence>
<dbReference type="PANTHER" id="PTHR21346:SF0">
    <property type="entry name" value="RE45833P"/>
    <property type="match status" value="1"/>
</dbReference>
<evidence type="ECO:0000313" key="7">
    <source>
        <dbReference type="EMBL" id="CAI8007361.1"/>
    </source>
</evidence>
<dbReference type="GO" id="GO:0000422">
    <property type="term" value="P:autophagy of mitochondrion"/>
    <property type="evidence" value="ECO:0007669"/>
    <property type="project" value="TreeGrafter"/>
</dbReference>
<evidence type="ECO:0000256" key="5">
    <source>
        <dbReference type="ARBA" id="ARBA00023136"/>
    </source>
</evidence>
<dbReference type="InterPro" id="IPR007014">
    <property type="entry name" value="FUN14"/>
</dbReference>
<feature type="transmembrane region" description="Helical" evidence="6">
    <location>
        <begin position="82"/>
        <end position="109"/>
    </location>
</feature>
<organism evidence="7 8">
    <name type="scientific">Geodia barretti</name>
    <name type="common">Barrett's horny sponge</name>
    <dbReference type="NCBI Taxonomy" id="519541"/>
    <lineage>
        <taxon>Eukaryota</taxon>
        <taxon>Metazoa</taxon>
        <taxon>Porifera</taxon>
        <taxon>Demospongiae</taxon>
        <taxon>Heteroscleromorpha</taxon>
        <taxon>Tetractinellida</taxon>
        <taxon>Astrophorina</taxon>
        <taxon>Geodiidae</taxon>
        <taxon>Geodia</taxon>
    </lineage>
</organism>
<sequence length="181" mass="19460">MSGELSDFSDLREAAIRAVDSVIEDEVEDVVSSIHVDRDQMSAVWNQALVTALHATPIKQFGIGFGVGWLSGYLFRRVSRTAAFLVGCGFLSLQAASALGLISINWRLLGQAAQQRLSRVGRLASQAGLTSETGSTSDKVVEFCRRHGYASSGFAAGTVVGHHILTHPLSHHHFDISQANV</sequence>
<name>A0AA35W7X8_GEOBA</name>
<reference evidence="7" key="1">
    <citation type="submission" date="2023-03" db="EMBL/GenBank/DDBJ databases">
        <authorList>
            <person name="Steffen K."/>
            <person name="Cardenas P."/>
        </authorList>
    </citation>
    <scope>NUCLEOTIDE SEQUENCE</scope>
</reference>
<protein>
    <submittedName>
        <fullName evidence="7">FUN14 domain-containing protein 1</fullName>
    </submittedName>
</protein>
<gene>
    <name evidence="7" type="ORF">GBAR_LOCUS5166</name>
</gene>
<dbReference type="GO" id="GO:0005741">
    <property type="term" value="C:mitochondrial outer membrane"/>
    <property type="evidence" value="ECO:0007669"/>
    <property type="project" value="UniProtKB-SubCell"/>
</dbReference>
<comment type="subcellular location">
    <subcellularLocation>
        <location evidence="1">Mitochondrion outer membrane</location>
        <topology evidence="1">Multi-pass membrane protein</topology>
    </subcellularLocation>
</comment>